<reference evidence="11" key="1">
    <citation type="submission" date="2021-04" db="EMBL/GenBank/DDBJ databases">
        <authorList>
            <person name="Rodrigo-Torres L."/>
            <person name="Arahal R. D."/>
            <person name="Lucena T."/>
        </authorList>
    </citation>
    <scope>NUCLEOTIDE SEQUENCE</scope>
    <source>
        <strain evidence="11">AS29M-1</strain>
    </source>
</reference>
<accession>A0A916JL56</accession>
<dbReference type="AlphaFoldDB" id="A0A916JL56"/>
<evidence type="ECO:0000256" key="2">
    <source>
        <dbReference type="ARBA" id="ARBA00022670"/>
    </source>
</evidence>
<dbReference type="InterPro" id="IPR036852">
    <property type="entry name" value="Peptidase_S8/S53_dom_sf"/>
</dbReference>
<comment type="similarity">
    <text evidence="1 7">Belongs to the peptidase S8 family.</text>
</comment>
<dbReference type="Pfam" id="PF18962">
    <property type="entry name" value="Por_Secre_tail"/>
    <property type="match status" value="1"/>
</dbReference>
<evidence type="ECO:0000256" key="6">
    <source>
        <dbReference type="PIRSR" id="PIRSR615500-1"/>
    </source>
</evidence>
<keyword evidence="4 7" id="KW-0378">Hydrolase</keyword>
<evidence type="ECO:0000259" key="10">
    <source>
        <dbReference type="Pfam" id="PF18962"/>
    </source>
</evidence>
<evidence type="ECO:0000256" key="5">
    <source>
        <dbReference type="ARBA" id="ARBA00022825"/>
    </source>
</evidence>
<organism evidence="11 12">
    <name type="scientific">Parvicella tangerina</name>
    <dbReference type="NCBI Taxonomy" id="2829795"/>
    <lineage>
        <taxon>Bacteria</taxon>
        <taxon>Pseudomonadati</taxon>
        <taxon>Bacteroidota</taxon>
        <taxon>Flavobacteriia</taxon>
        <taxon>Flavobacteriales</taxon>
        <taxon>Parvicellaceae</taxon>
        <taxon>Parvicella</taxon>
    </lineage>
</organism>
<dbReference type="InterPro" id="IPR000209">
    <property type="entry name" value="Peptidase_S8/S53_dom"/>
</dbReference>
<dbReference type="InterPro" id="IPR015500">
    <property type="entry name" value="Peptidase_S8_subtilisin-rel"/>
</dbReference>
<dbReference type="GO" id="GO:0006508">
    <property type="term" value="P:proteolysis"/>
    <property type="evidence" value="ECO:0007669"/>
    <property type="project" value="UniProtKB-KW"/>
</dbReference>
<evidence type="ECO:0000256" key="1">
    <source>
        <dbReference type="ARBA" id="ARBA00011073"/>
    </source>
</evidence>
<dbReference type="Gene3D" id="2.60.120.1290">
    <property type="match status" value="1"/>
</dbReference>
<feature type="signal peptide" evidence="8">
    <location>
        <begin position="1"/>
        <end position="18"/>
    </location>
</feature>
<feature type="domain" description="Secretion system C-terminal sorting" evidence="10">
    <location>
        <begin position="788"/>
        <end position="855"/>
    </location>
</feature>
<proteinExistence type="inferred from homology"/>
<dbReference type="SUPFAM" id="SSF52743">
    <property type="entry name" value="Subtilisin-like"/>
    <property type="match status" value="1"/>
</dbReference>
<dbReference type="PROSITE" id="PS00138">
    <property type="entry name" value="SUBTILASE_SER"/>
    <property type="match status" value="1"/>
</dbReference>
<dbReference type="InterPro" id="IPR026444">
    <property type="entry name" value="Secre_tail"/>
</dbReference>
<evidence type="ECO:0000313" key="11">
    <source>
        <dbReference type="EMBL" id="CAG5077027.1"/>
    </source>
</evidence>
<dbReference type="PANTHER" id="PTHR43806:SF11">
    <property type="entry name" value="CEREVISIN-RELATED"/>
    <property type="match status" value="1"/>
</dbReference>
<keyword evidence="2 7" id="KW-0645">Protease</keyword>
<dbReference type="Pfam" id="PF00082">
    <property type="entry name" value="Peptidase_S8"/>
    <property type="match status" value="2"/>
</dbReference>
<protein>
    <recommendedName>
        <fullName evidence="13">T9SS C-terminal target domain-containing protein</fullName>
    </recommendedName>
</protein>
<name>A0A916JL56_9FLAO</name>
<evidence type="ECO:0000256" key="4">
    <source>
        <dbReference type="ARBA" id="ARBA00022801"/>
    </source>
</evidence>
<evidence type="ECO:0000259" key="9">
    <source>
        <dbReference type="Pfam" id="PF00082"/>
    </source>
</evidence>
<dbReference type="NCBIfam" id="TIGR04183">
    <property type="entry name" value="Por_Secre_tail"/>
    <property type="match status" value="1"/>
</dbReference>
<sequence length="858" mass="93873">MKYLLLSASTLFSLLGFGQINTNLPVNLRTNYFIENQADTVESVGVFVKGKKTDAKSFVEENKGIYRGEVKGWQFIRIPGKAMKKLAFDKRFTSIDYSPYQGRPMNDTMRVNNRINQVHQGLSPLPGGFTGQGVAMGFIDTGIDFEHGDFNDASGNTRILHLWDQTKPNNSFTPSEFGYGRHWNAAQIDAGQCTNHDQWGHGSTVAGTGCGNGLANGTHMGVAPESHIIVVESKFNATDWLATVVDATEYIYNYADSNNVPCAINASVGTYLGSHDGLDPYALYIDSLVAAKRGRLFVASAGNSGDWGNYHLHTDVTPDTSFTWFDVNPSSAFGGPAAFVELWADTADFNQVYYAVGADKVDPNYSFRGRTVFRNIASNLNTLIEDTIFSPNNDTIATMMFWAEQRDGQYLVQVLIQDPDSADYNFRFETYGNGSFDAWSPEVYGMSKIIDSIPMASTFPAITKYVMPDSLQTIVSSFQCSPNVIAVGNYANDSGYVNMYGNWIDINANRGEIYLTSSIGPNRLGDVKPEVAASGHGNMSSAPSHRIADYFTDGIDSLLAYGGQHMPNGGTSMASPVVAGVGALLLEKCPSLSQEEFIEIITSTAYEDNWTGTNLPNYAYGYGKVDGFAAVLSTNFTPSFMGDTSFCEGENTTIQIDPSYPLVEWESGSNTYDDIFLDTEWTYFIAQDSSGCVGDTAWLNIIEHANPMIPVITVSGDSLIATSGYEEYDWNYNGLPFASTGADSVTNVFNNGNYWVTITDSNGCSSTSSVLNYQSASVELNTNGVVEVYPNPSSGQFSVSYTELFRTVVLDATGKIIARYDQESNNITIDLSSFADGVYWLQILTEESRFVQKIVLNK</sequence>
<feature type="active site" description="Charge relay system" evidence="6 7">
    <location>
        <position position="201"/>
    </location>
</feature>
<feature type="active site" description="Charge relay system" evidence="6 7">
    <location>
        <position position="140"/>
    </location>
</feature>
<dbReference type="GO" id="GO:0004252">
    <property type="term" value="F:serine-type endopeptidase activity"/>
    <property type="evidence" value="ECO:0007669"/>
    <property type="project" value="UniProtKB-UniRule"/>
</dbReference>
<evidence type="ECO:0008006" key="13">
    <source>
        <dbReference type="Google" id="ProtNLM"/>
    </source>
</evidence>
<dbReference type="PANTHER" id="PTHR43806">
    <property type="entry name" value="PEPTIDASE S8"/>
    <property type="match status" value="1"/>
</dbReference>
<evidence type="ECO:0000256" key="3">
    <source>
        <dbReference type="ARBA" id="ARBA00022729"/>
    </source>
</evidence>
<dbReference type="KEGG" id="ptan:CRYO30217_00273"/>
<dbReference type="EMBL" id="OU015584">
    <property type="protein sequence ID" value="CAG5077027.1"/>
    <property type="molecule type" value="Genomic_DNA"/>
</dbReference>
<evidence type="ECO:0000313" key="12">
    <source>
        <dbReference type="Proteomes" id="UP000683507"/>
    </source>
</evidence>
<feature type="domain" description="Peptidase S8/S53" evidence="9">
    <location>
        <begin position="479"/>
        <end position="623"/>
    </location>
</feature>
<dbReference type="PRINTS" id="PR00723">
    <property type="entry name" value="SUBTILISIN"/>
</dbReference>
<evidence type="ECO:0000256" key="7">
    <source>
        <dbReference type="PROSITE-ProRule" id="PRU01240"/>
    </source>
</evidence>
<dbReference type="PROSITE" id="PS51892">
    <property type="entry name" value="SUBTILASE"/>
    <property type="match status" value="1"/>
</dbReference>
<feature type="active site" description="Charge relay system" evidence="6 7">
    <location>
        <position position="572"/>
    </location>
</feature>
<feature type="domain" description="Peptidase S8/S53" evidence="9">
    <location>
        <begin position="131"/>
        <end position="307"/>
    </location>
</feature>
<dbReference type="Gene3D" id="3.40.50.200">
    <property type="entry name" value="Peptidase S8/S53 domain"/>
    <property type="match status" value="1"/>
</dbReference>
<evidence type="ECO:0000256" key="8">
    <source>
        <dbReference type="SAM" id="SignalP"/>
    </source>
</evidence>
<dbReference type="InterPro" id="IPR023828">
    <property type="entry name" value="Peptidase_S8_Ser-AS"/>
</dbReference>
<gene>
    <name evidence="11" type="ORF">CRYO30217_00273</name>
</gene>
<feature type="chain" id="PRO_5036850175" description="T9SS C-terminal target domain-containing protein" evidence="8">
    <location>
        <begin position="19"/>
        <end position="858"/>
    </location>
</feature>
<keyword evidence="5 7" id="KW-0720">Serine protease</keyword>
<dbReference type="InterPro" id="IPR050131">
    <property type="entry name" value="Peptidase_S8_subtilisin-like"/>
</dbReference>
<keyword evidence="3 8" id="KW-0732">Signal</keyword>
<keyword evidence="12" id="KW-1185">Reference proteome</keyword>
<dbReference type="Proteomes" id="UP000683507">
    <property type="component" value="Chromosome"/>
</dbReference>
<dbReference type="RefSeq" id="WP_258540512.1">
    <property type="nucleotide sequence ID" value="NZ_OU015584.1"/>
</dbReference>